<proteinExistence type="predicted"/>
<accession>A0A2P5HGC5</accession>
<reference evidence="2" key="1">
    <citation type="submission" date="2017-09" db="EMBL/GenBank/DDBJ databases">
        <title>Polyketide synthases of a Diaporthe helianthi virulent isolate.</title>
        <authorList>
            <person name="Baroncelli R."/>
        </authorList>
    </citation>
    <scope>NUCLEOTIDE SEQUENCE [LARGE SCALE GENOMIC DNA]</scope>
    <source>
        <strain evidence="2">7/96</strain>
    </source>
</reference>
<dbReference type="OrthoDB" id="4772757at2759"/>
<evidence type="ECO:0008006" key="4">
    <source>
        <dbReference type="Google" id="ProtNLM"/>
    </source>
</evidence>
<organism evidence="2 3">
    <name type="scientific">Diaporthe helianthi</name>
    <dbReference type="NCBI Taxonomy" id="158607"/>
    <lineage>
        <taxon>Eukaryota</taxon>
        <taxon>Fungi</taxon>
        <taxon>Dikarya</taxon>
        <taxon>Ascomycota</taxon>
        <taxon>Pezizomycotina</taxon>
        <taxon>Sordariomycetes</taxon>
        <taxon>Sordariomycetidae</taxon>
        <taxon>Diaporthales</taxon>
        <taxon>Diaporthaceae</taxon>
        <taxon>Diaporthe</taxon>
    </lineage>
</organism>
<dbReference type="STRING" id="158607.A0A2P5HGC5"/>
<gene>
    <name evidence="2" type="ORF">DHEL01_v212312</name>
</gene>
<name>A0A2P5HGC5_DIAHE</name>
<keyword evidence="3" id="KW-1185">Reference proteome</keyword>
<dbReference type="EMBL" id="MAVT02002440">
    <property type="protein sequence ID" value="POS69294.1"/>
    <property type="molecule type" value="Genomic_DNA"/>
</dbReference>
<dbReference type="PANTHER" id="PTHR10039">
    <property type="entry name" value="AMELOGENIN"/>
    <property type="match status" value="1"/>
</dbReference>
<sequence length="362" mass="41404">MRFLVIDGLDEARVDGQRRILRIIRNYVSSVRSGRPHRIQFAVFGRSTLRPELRRVKLDRDSEKIIEVSSSKNHQDMSNYITSRVKELEIVGLMRQKKPGGPEKAKKFARSIRRKVLDGAGGVFLWAQLLLDQMEGKNETQISQSLANPPLNLYDMIYSVFERLSRDPEIEVGMANRLLAWVAFAKRPLSFGEVDVILRLGSTQTNRFLWNHVRGKYSSIIRLRYPRNWNAEEVDGDDDEDDEDNDNFSLGESSEDHSDDEDDNLDNSSFDGSDVESGPHLDEGQVTVSDADDLYSWAQKHTMVDFSHQHFRDFLVQEGNPEESLKQQLPIRIDVHSVDLKLVTEGFEVLRAALDNSTVQGI</sequence>
<comment type="caution">
    <text evidence="2">The sequence shown here is derived from an EMBL/GenBank/DDBJ whole genome shotgun (WGS) entry which is preliminary data.</text>
</comment>
<evidence type="ECO:0000313" key="3">
    <source>
        <dbReference type="Proteomes" id="UP000094444"/>
    </source>
</evidence>
<evidence type="ECO:0000256" key="1">
    <source>
        <dbReference type="SAM" id="MobiDB-lite"/>
    </source>
</evidence>
<protein>
    <recommendedName>
        <fullName evidence="4">NACHT domain-containing protein</fullName>
    </recommendedName>
</protein>
<dbReference type="Proteomes" id="UP000094444">
    <property type="component" value="Unassembled WGS sequence"/>
</dbReference>
<dbReference type="AlphaFoldDB" id="A0A2P5HGC5"/>
<dbReference type="PANTHER" id="PTHR10039:SF17">
    <property type="entry name" value="FUNGAL STAND N-TERMINAL GOODBYE DOMAIN-CONTAINING PROTEIN-RELATED"/>
    <property type="match status" value="1"/>
</dbReference>
<feature type="region of interest" description="Disordered" evidence="1">
    <location>
        <begin position="232"/>
        <end position="285"/>
    </location>
</feature>
<feature type="compositionally biased region" description="Acidic residues" evidence="1">
    <location>
        <begin position="232"/>
        <end position="246"/>
    </location>
</feature>
<dbReference type="InParanoid" id="A0A2P5HGC5"/>
<evidence type="ECO:0000313" key="2">
    <source>
        <dbReference type="EMBL" id="POS69294.1"/>
    </source>
</evidence>